<proteinExistence type="predicted"/>
<comment type="caution">
    <text evidence="1">The sequence shown here is derived from an EMBL/GenBank/DDBJ whole genome shotgun (WGS) entry which is preliminary data.</text>
</comment>
<protein>
    <recommendedName>
        <fullName evidence="3">FBD domain-containing protein</fullName>
    </recommendedName>
</protein>
<keyword evidence="2" id="KW-1185">Reference proteome</keyword>
<sequence>MEKLEILSASVVGNSLILHKILPYLPLRDVKNFRLVSPFWGHEGLKYLLKLSCVEFPTWDITRITNYTAAADAEKIFAHPNLRIWHNRGPIENWQPVLNLLQKYAGNIRWLSLRIEIRDLQCLNILPLTKYLEVLEIHFTTLTMLQLEEVEENVGIIPKFGFLKNVLLRVFLKSSEELGRPHSLFTVLNKFEIFKAIQKLEVVIDPKVPDSIGSIILEEVLKSRNLTNLNHIRLPNVRPGMLQKILGRENISLKRFELGNVPQSEFVSLSEILGRNSATLVILEIGFQILDLNEQFAEEILHIPNLPELRRLQFGPEPCGVICHPRGSDRRQSNSKRRLNERGVNRRVQLLRCIDGFDIFNRITSNIIQGGGTAFQTKFPKLTHLELKVGGFKDHEFFCSDEWKHVVLSQIKVLSVEFRNLAVTKDAYNRVVDRLLEIFPNVRHPYVRSPNMKE</sequence>
<dbReference type="AlphaFoldDB" id="A0A226F1L5"/>
<gene>
    <name evidence="1" type="ORF">Fcan01_00762</name>
</gene>
<dbReference type="SUPFAM" id="SSF52047">
    <property type="entry name" value="RNI-like"/>
    <property type="match status" value="1"/>
</dbReference>
<dbReference type="Proteomes" id="UP000198287">
    <property type="component" value="Unassembled WGS sequence"/>
</dbReference>
<reference evidence="1 2" key="1">
    <citation type="submission" date="2015-12" db="EMBL/GenBank/DDBJ databases">
        <title>The genome of Folsomia candida.</title>
        <authorList>
            <person name="Faddeeva A."/>
            <person name="Derks M.F."/>
            <person name="Anvar Y."/>
            <person name="Smit S."/>
            <person name="Van Straalen N."/>
            <person name="Roelofs D."/>
        </authorList>
    </citation>
    <scope>NUCLEOTIDE SEQUENCE [LARGE SCALE GENOMIC DNA]</scope>
    <source>
        <strain evidence="1 2">VU population</strain>
        <tissue evidence="1">Whole body</tissue>
    </source>
</reference>
<evidence type="ECO:0000313" key="1">
    <source>
        <dbReference type="EMBL" id="OXA63669.1"/>
    </source>
</evidence>
<organism evidence="1 2">
    <name type="scientific">Folsomia candida</name>
    <name type="common">Springtail</name>
    <dbReference type="NCBI Taxonomy" id="158441"/>
    <lineage>
        <taxon>Eukaryota</taxon>
        <taxon>Metazoa</taxon>
        <taxon>Ecdysozoa</taxon>
        <taxon>Arthropoda</taxon>
        <taxon>Hexapoda</taxon>
        <taxon>Collembola</taxon>
        <taxon>Entomobryomorpha</taxon>
        <taxon>Isotomoidea</taxon>
        <taxon>Isotomidae</taxon>
        <taxon>Proisotominae</taxon>
        <taxon>Folsomia</taxon>
    </lineage>
</organism>
<evidence type="ECO:0000313" key="2">
    <source>
        <dbReference type="Proteomes" id="UP000198287"/>
    </source>
</evidence>
<accession>A0A226F1L5</accession>
<evidence type="ECO:0008006" key="3">
    <source>
        <dbReference type="Google" id="ProtNLM"/>
    </source>
</evidence>
<dbReference type="EMBL" id="LNIX01000001">
    <property type="protein sequence ID" value="OXA63669.1"/>
    <property type="molecule type" value="Genomic_DNA"/>
</dbReference>
<name>A0A226F1L5_FOLCA</name>